<dbReference type="Proteomes" id="UP000236151">
    <property type="component" value="Unassembled WGS sequence"/>
</dbReference>
<evidence type="ECO:0000313" key="3">
    <source>
        <dbReference type="Proteomes" id="UP000236151"/>
    </source>
</evidence>
<organism evidence="2 3">
    <name type="scientific">Clostridium thermosuccinogenes</name>
    <dbReference type="NCBI Taxonomy" id="84032"/>
    <lineage>
        <taxon>Bacteria</taxon>
        <taxon>Bacillati</taxon>
        <taxon>Bacillota</taxon>
        <taxon>Clostridia</taxon>
        <taxon>Eubacteriales</taxon>
        <taxon>Clostridiaceae</taxon>
        <taxon>Clostridium</taxon>
    </lineage>
</organism>
<dbReference type="InterPro" id="IPR049739">
    <property type="entry name" value="YraL-like"/>
</dbReference>
<feature type="domain" description="Resolvase HTH" evidence="1">
    <location>
        <begin position="51"/>
        <end position="83"/>
    </location>
</feature>
<dbReference type="NCBIfam" id="NF040785">
    <property type="entry name" value="CD3324_fam"/>
    <property type="match status" value="1"/>
</dbReference>
<proteinExistence type="predicted"/>
<dbReference type="InterPro" id="IPR052411">
    <property type="entry name" value="c-mor_Regulatory_Protein"/>
</dbReference>
<dbReference type="EMBL" id="NIOJ01000025">
    <property type="protein sequence ID" value="PNT98639.1"/>
    <property type="molecule type" value="Genomic_DNA"/>
</dbReference>
<accession>A0A2K2FDG9</accession>
<dbReference type="AlphaFoldDB" id="A0A2K2FDG9"/>
<dbReference type="Gene3D" id="1.10.10.60">
    <property type="entry name" value="Homeodomain-like"/>
    <property type="match status" value="1"/>
</dbReference>
<dbReference type="SUPFAM" id="SSF46689">
    <property type="entry name" value="Homeodomain-like"/>
    <property type="match status" value="1"/>
</dbReference>
<reference evidence="2 3" key="1">
    <citation type="submission" date="2017-06" db="EMBL/GenBank/DDBJ databases">
        <title>Investigating the central metabolism of Clostridium thermosuccinogenes.</title>
        <authorList>
            <person name="Koendjbiharie J.G."/>
            <person name="van Kranenburg R."/>
        </authorList>
    </citation>
    <scope>NUCLEOTIDE SEQUENCE [LARGE SCALE GENOMIC DNA]</scope>
    <source>
        <strain evidence="2 3">DSM 5806</strain>
    </source>
</reference>
<dbReference type="OrthoDB" id="9800398at2"/>
<dbReference type="RefSeq" id="WP_103081674.1">
    <property type="nucleotide sequence ID" value="NZ_CP021850.1"/>
</dbReference>
<dbReference type="PANTHER" id="PTHR37812">
    <property type="entry name" value="MU-LIKE PROPHAGE FLUMU PROTEIN C"/>
    <property type="match status" value="1"/>
</dbReference>
<dbReference type="InterPro" id="IPR006120">
    <property type="entry name" value="Resolvase_HTH_dom"/>
</dbReference>
<name>A0A2K2FDG9_9CLOT</name>
<protein>
    <recommendedName>
        <fullName evidence="1">Resolvase HTH domain-containing protein</fullName>
    </recommendedName>
</protein>
<dbReference type="PANTHER" id="PTHR37812:SF1">
    <property type="entry name" value="MU-LIKE PROPHAGE FLUMU PROTEIN C"/>
    <property type="match status" value="1"/>
</dbReference>
<dbReference type="KEGG" id="cthd:CDO33_18080"/>
<comment type="caution">
    <text evidence="2">The sequence shown here is derived from an EMBL/GenBank/DDBJ whole genome shotgun (WGS) entry which is preliminary data.</text>
</comment>
<dbReference type="InterPro" id="IPR009057">
    <property type="entry name" value="Homeodomain-like_sf"/>
</dbReference>
<evidence type="ECO:0000313" key="2">
    <source>
        <dbReference type="EMBL" id="PNT98639.1"/>
    </source>
</evidence>
<gene>
    <name evidence="2" type="ORF">CDQ84_10365</name>
</gene>
<sequence>MKYRNAKTILPERLLRELQQYVQGEILYVPGREEIRAGWGESNGTREMYKRRNAEIVMLYRSGISVEKIAERYNLSEYSIKKIICRSKHKASEYEKVIG</sequence>
<evidence type="ECO:0000259" key="1">
    <source>
        <dbReference type="Pfam" id="PF02796"/>
    </source>
</evidence>
<dbReference type="Pfam" id="PF02796">
    <property type="entry name" value="HTH_7"/>
    <property type="match status" value="1"/>
</dbReference>
<keyword evidence="3" id="KW-1185">Reference proteome</keyword>